<dbReference type="SMART" id="SM00487">
    <property type="entry name" value="DEXDc"/>
    <property type="match status" value="1"/>
</dbReference>
<dbReference type="AlphaFoldDB" id="A0A378I6Z3"/>
<keyword evidence="6" id="KW-0255">Endonuclease</keyword>
<evidence type="ECO:0000256" key="8">
    <source>
        <dbReference type="ARBA" id="ARBA00022840"/>
    </source>
</evidence>
<evidence type="ECO:0000256" key="2">
    <source>
        <dbReference type="ARBA" id="ARBA00008598"/>
    </source>
</evidence>
<dbReference type="SUPFAM" id="SSF52540">
    <property type="entry name" value="P-loop containing nucleoside triphosphate hydrolases"/>
    <property type="match status" value="1"/>
</dbReference>
<evidence type="ECO:0000313" key="13">
    <source>
        <dbReference type="EMBL" id="STX30515.1"/>
    </source>
</evidence>
<evidence type="ECO:0000259" key="11">
    <source>
        <dbReference type="PROSITE" id="PS51192"/>
    </source>
</evidence>
<evidence type="ECO:0000256" key="5">
    <source>
        <dbReference type="ARBA" id="ARBA00022747"/>
    </source>
</evidence>
<evidence type="ECO:0000313" key="12">
    <source>
        <dbReference type="EMBL" id="KTC72383.1"/>
    </source>
</evidence>
<evidence type="ECO:0000313" key="15">
    <source>
        <dbReference type="Proteomes" id="UP000255066"/>
    </source>
</evidence>
<dbReference type="InterPro" id="IPR055180">
    <property type="entry name" value="HsdR_RecA-like_helicase_dom_2"/>
</dbReference>
<evidence type="ECO:0000256" key="3">
    <source>
        <dbReference type="ARBA" id="ARBA00022722"/>
    </source>
</evidence>
<evidence type="ECO:0000256" key="4">
    <source>
        <dbReference type="ARBA" id="ARBA00022741"/>
    </source>
</evidence>
<reference evidence="12 14" key="1">
    <citation type="submission" date="2015-11" db="EMBL/GenBank/DDBJ databases">
        <title>Genomic analysis of 38 Legionella species identifies large and diverse effector repertoires.</title>
        <authorList>
            <person name="Burstein D."/>
            <person name="Amaro F."/>
            <person name="Zusman T."/>
            <person name="Lifshitz Z."/>
            <person name="Cohen O."/>
            <person name="Gilbert J.A."/>
            <person name="Pupko T."/>
            <person name="Shuman H.A."/>
            <person name="Segal G."/>
        </authorList>
    </citation>
    <scope>NUCLEOTIDE SEQUENCE [LARGE SCALE GENOMIC DNA]</scope>
    <source>
        <strain evidence="12 14">CDC#1407-AL-14</strain>
    </source>
</reference>
<sequence length="1032" mass="118919">MVEFTKPIAQSNRFIVLDSYTQEWEVAESYQGEAALERELIEDLKNQGYEFLLNITTQDAMLTNVRVKLQDLNNVQFSDGEWLRFVETYLDKPSDGIIEKTRKIHENYIHDFVFDDGHIQNIYLVDKKNISRNALQVIRQFEVTGKHTNRYDLTILVNGLPLVQVELKKRGVAIREAFNQIHRYSKESFNSENSLYKYLQIFVISNGTDSRYFANTTKRDKNSFDFSMNWANAHNSLIKDLKDFTATFFQKNTLLNVLLHYSVFDVNDTLLVMRPYQIAATERILWKIKSAYYAKNWGKPEGGGYVWHTTGSGKTLTSFKAARLATELDFIDKVFFVVDRKDLDYQTMKEYQRFSPDSVNGSESTAGLKRNLEKDDNKIIVTTIQKLNNLMKSEDELPIYNKQVVFIFDECHRSQFGEAQKNLNKKFKQFYQFGFTGTPIFSQNALGAETTASVFGCQLHSYVITDAIRDEKVLKFKVDYNDVRPQFKAIESEQDLKKLSAAENRQALLHPERIREISQYILNNFRHKTHRLQGGNKGFNAMFAVSSVDAAKLYYQKLNELQAGSDKKLKIATIYSFAANEEQDAVGEIQDESFDISALSSSAKEFLSAAIDDYNAFFKTSFSVDSKGFQNYYRDLAKRVKSKEVDLLIVVGMFLTGFDAPTLNTLFVDKNLRYHGLMQAYSRTNRIYDATKTFGNIITFRDLEQATIDAITLFGDQSTKNVVLEKSYTEYMKGFTDAATGEARRGFIDVVTELEQRFPSPDSIFKETDKKAFVKLFGEYLCVENVLQNYDQFASLRALQSVDQLDARVVESFKSEHHLSDEEFEALKGVKIPADRKIQDYKSTYNDIRDWLRKEKAANEKEQSTIDWDDVVFEVDLLKSQEINLDYILEQLFENNKKIKDKTALVETIRRMIRASLGNRAKESLVVDFINQTDLDKLDKASVIEAFYIFAQAEQQREAEELIKAEDLNVEAAKRYMTVSIKRKFASDNGTELNDILPKMSPLNPQYLTKKQSVFQKIAAFVEKFKGVGGQI</sequence>
<dbReference type="InterPro" id="IPR007409">
    <property type="entry name" value="Restrct_endonuc_type1_HsdR_N"/>
</dbReference>
<keyword evidence="14" id="KW-1185">Reference proteome</keyword>
<organism evidence="13 15">
    <name type="scientific">Legionella birminghamensis</name>
    <dbReference type="NCBI Taxonomy" id="28083"/>
    <lineage>
        <taxon>Bacteria</taxon>
        <taxon>Pseudomonadati</taxon>
        <taxon>Pseudomonadota</taxon>
        <taxon>Gammaproteobacteria</taxon>
        <taxon>Legionellales</taxon>
        <taxon>Legionellaceae</taxon>
        <taxon>Legionella</taxon>
    </lineage>
</organism>
<dbReference type="Pfam" id="PF22679">
    <property type="entry name" value="T1R_D3-like"/>
    <property type="match status" value="1"/>
</dbReference>
<evidence type="ECO:0000256" key="9">
    <source>
        <dbReference type="ARBA" id="ARBA00023125"/>
    </source>
</evidence>
<dbReference type="PANTHER" id="PTHR30195:SF16">
    <property type="entry name" value="TYPE I RESTRICTION ENZYME ENDONUCLEASE SUBUNIT"/>
    <property type="match status" value="1"/>
</dbReference>
<keyword evidence="7 10" id="KW-0378">Hydrolase</keyword>
<name>A0A378I6Z3_9GAMM</name>
<accession>A0A378I6Z3</accession>
<dbReference type="GO" id="GO:0009035">
    <property type="term" value="F:type I site-specific deoxyribonuclease activity"/>
    <property type="evidence" value="ECO:0007669"/>
    <property type="project" value="UniProtKB-EC"/>
</dbReference>
<dbReference type="Gene3D" id="3.40.50.300">
    <property type="entry name" value="P-loop containing nucleotide triphosphate hydrolases"/>
    <property type="match status" value="2"/>
</dbReference>
<feature type="domain" description="Helicase ATP-binding" evidence="11">
    <location>
        <begin position="295"/>
        <end position="440"/>
    </location>
</feature>
<evidence type="ECO:0000256" key="10">
    <source>
        <dbReference type="RuleBase" id="RU364115"/>
    </source>
</evidence>
<dbReference type="InterPro" id="IPR022625">
    <property type="entry name" value="TypeI_RM_Rsu_C"/>
</dbReference>
<dbReference type="Pfam" id="PF18766">
    <property type="entry name" value="SWI2_SNF2"/>
    <property type="match status" value="1"/>
</dbReference>
<dbReference type="InterPro" id="IPR051268">
    <property type="entry name" value="Type-I_R_enzyme_R_subunit"/>
</dbReference>
<dbReference type="GO" id="GO:0003677">
    <property type="term" value="F:DNA binding"/>
    <property type="evidence" value="ECO:0007669"/>
    <property type="project" value="UniProtKB-KW"/>
</dbReference>
<evidence type="ECO:0000256" key="6">
    <source>
        <dbReference type="ARBA" id="ARBA00022759"/>
    </source>
</evidence>
<dbReference type="EC" id="3.1.21.3" evidence="10"/>
<keyword evidence="4 10" id="KW-0547">Nucleotide-binding</keyword>
<comment type="function">
    <text evidence="10">Subunit R is required for both nuclease and ATPase activities, but not for modification.</text>
</comment>
<dbReference type="InterPro" id="IPR027417">
    <property type="entry name" value="P-loop_NTPase"/>
</dbReference>
<comment type="catalytic activity">
    <reaction evidence="1 10">
        <text>Endonucleolytic cleavage of DNA to give random double-stranded fragments with terminal 5'-phosphates, ATP is simultaneously hydrolyzed.</text>
        <dbReference type="EC" id="3.1.21.3"/>
    </reaction>
</comment>
<dbReference type="OrthoDB" id="9758243at2"/>
<dbReference type="InterPro" id="IPR040980">
    <property type="entry name" value="SWI2_SNF2"/>
</dbReference>
<dbReference type="EMBL" id="LNXT01000015">
    <property type="protein sequence ID" value="KTC72383.1"/>
    <property type="molecule type" value="Genomic_DNA"/>
</dbReference>
<dbReference type="GO" id="GO:0009307">
    <property type="term" value="P:DNA restriction-modification system"/>
    <property type="evidence" value="ECO:0007669"/>
    <property type="project" value="UniProtKB-KW"/>
</dbReference>
<proteinExistence type="inferred from homology"/>
<dbReference type="Pfam" id="PF04313">
    <property type="entry name" value="HSDR_N"/>
    <property type="match status" value="1"/>
</dbReference>
<dbReference type="PROSITE" id="PS51192">
    <property type="entry name" value="HELICASE_ATP_BIND_1"/>
    <property type="match status" value="1"/>
</dbReference>
<gene>
    <name evidence="13" type="primary">hsdR_2</name>
    <name evidence="12" type="ORF">Lbir_1158</name>
    <name evidence="13" type="ORF">NCTC12437_00272</name>
</gene>
<dbReference type="Gene3D" id="3.90.1570.50">
    <property type="match status" value="2"/>
</dbReference>
<keyword evidence="8 10" id="KW-0067">ATP-binding</keyword>
<dbReference type="Gene3D" id="1.20.58.2040">
    <property type="match status" value="1"/>
</dbReference>
<dbReference type="Proteomes" id="UP000054735">
    <property type="component" value="Unassembled WGS sequence"/>
</dbReference>
<dbReference type="NCBIfam" id="TIGR00348">
    <property type="entry name" value="hsdR"/>
    <property type="match status" value="1"/>
</dbReference>
<dbReference type="Pfam" id="PF12008">
    <property type="entry name" value="EcoR124_C"/>
    <property type="match status" value="1"/>
</dbReference>
<dbReference type="Proteomes" id="UP000255066">
    <property type="component" value="Unassembled WGS sequence"/>
</dbReference>
<reference evidence="13 15" key="2">
    <citation type="submission" date="2018-06" db="EMBL/GenBank/DDBJ databases">
        <authorList>
            <consortium name="Pathogen Informatics"/>
            <person name="Doyle S."/>
        </authorList>
    </citation>
    <scope>NUCLEOTIDE SEQUENCE [LARGE SCALE GENOMIC DNA]</scope>
    <source>
        <strain evidence="13 15">NCTC12437</strain>
    </source>
</reference>
<keyword evidence="5 10" id="KW-0680">Restriction system</keyword>
<dbReference type="RefSeq" id="WP_058523246.1">
    <property type="nucleotide sequence ID" value="NZ_CAAAHV010000002.1"/>
</dbReference>
<dbReference type="Gene3D" id="1.10.10.2110">
    <property type="match status" value="1"/>
</dbReference>
<dbReference type="CDD" id="cd22332">
    <property type="entry name" value="HsdR_N"/>
    <property type="match status" value="1"/>
</dbReference>
<dbReference type="EMBL" id="UGNW01000001">
    <property type="protein sequence ID" value="STX30515.1"/>
    <property type="molecule type" value="Genomic_DNA"/>
</dbReference>
<evidence type="ECO:0000256" key="1">
    <source>
        <dbReference type="ARBA" id="ARBA00000851"/>
    </source>
</evidence>
<keyword evidence="3" id="KW-0540">Nuclease</keyword>
<keyword evidence="9 10" id="KW-0238">DNA-binding</keyword>
<dbReference type="STRING" id="28083.Lbir_1158"/>
<evidence type="ECO:0000256" key="7">
    <source>
        <dbReference type="ARBA" id="ARBA00022801"/>
    </source>
</evidence>
<comment type="subunit">
    <text evidence="10">The type I restriction/modification system is composed of three polypeptides R, M and S.</text>
</comment>
<evidence type="ECO:0000313" key="14">
    <source>
        <dbReference type="Proteomes" id="UP000054735"/>
    </source>
</evidence>
<dbReference type="CDD" id="cd18030">
    <property type="entry name" value="DEXHc_RE_I_HsdR"/>
    <property type="match status" value="1"/>
</dbReference>
<dbReference type="GO" id="GO:0005524">
    <property type="term" value="F:ATP binding"/>
    <property type="evidence" value="ECO:0007669"/>
    <property type="project" value="UniProtKB-KW"/>
</dbReference>
<comment type="similarity">
    <text evidence="2 10">Belongs to the HsdR family.</text>
</comment>
<dbReference type="PANTHER" id="PTHR30195">
    <property type="entry name" value="TYPE I SITE-SPECIFIC DEOXYRIBONUCLEASE PROTEIN SUBUNIT M AND R"/>
    <property type="match status" value="1"/>
</dbReference>
<dbReference type="CDD" id="cd18800">
    <property type="entry name" value="SF2_C_EcoR124I-like"/>
    <property type="match status" value="1"/>
</dbReference>
<protein>
    <recommendedName>
        <fullName evidence="10">Type I restriction enzyme endonuclease subunit</fullName>
        <shortName evidence="10">R protein</shortName>
        <ecNumber evidence="10">3.1.21.3</ecNumber>
    </recommendedName>
</protein>
<dbReference type="InterPro" id="IPR014001">
    <property type="entry name" value="Helicase_ATP-bd"/>
</dbReference>
<dbReference type="InterPro" id="IPR004473">
    <property type="entry name" value="Restrct_endonuc_typeI_HsdR"/>
</dbReference>